<name>A0A2X3W9M3_9STRE</name>
<dbReference type="PANTHER" id="PTHR37306">
    <property type="entry name" value="COLICIN V PRODUCTION PROTEIN"/>
    <property type="match status" value="1"/>
</dbReference>
<dbReference type="GO" id="GO:0016020">
    <property type="term" value="C:membrane"/>
    <property type="evidence" value="ECO:0007669"/>
    <property type="project" value="UniProtKB-SubCell"/>
</dbReference>
<keyword evidence="7" id="KW-1185">Reference proteome</keyword>
<keyword evidence="2 5" id="KW-0812">Transmembrane</keyword>
<dbReference type="KEGG" id="sfer:NCTC12278_01642"/>
<dbReference type="GO" id="GO:0009403">
    <property type="term" value="P:toxin biosynthetic process"/>
    <property type="evidence" value="ECO:0007669"/>
    <property type="project" value="InterPro"/>
</dbReference>
<dbReference type="STRING" id="1123303.GCA_000372425_01361"/>
<gene>
    <name evidence="6" type="primary">cvpA</name>
    <name evidence="6" type="ORF">NCTC12278_01642</name>
</gene>
<dbReference type="Pfam" id="PF02674">
    <property type="entry name" value="Colicin_V"/>
    <property type="match status" value="1"/>
</dbReference>
<protein>
    <submittedName>
        <fullName evidence="6">Colicin V production protein</fullName>
    </submittedName>
</protein>
<dbReference type="OrthoDB" id="1809613at2"/>
<evidence type="ECO:0000313" key="6">
    <source>
        <dbReference type="EMBL" id="SQF41046.1"/>
    </source>
</evidence>
<evidence type="ECO:0000256" key="1">
    <source>
        <dbReference type="ARBA" id="ARBA00004141"/>
    </source>
</evidence>
<keyword evidence="3 5" id="KW-1133">Transmembrane helix</keyword>
<dbReference type="PANTHER" id="PTHR37306:SF1">
    <property type="entry name" value="COLICIN V PRODUCTION PROTEIN"/>
    <property type="match status" value="1"/>
</dbReference>
<dbReference type="AlphaFoldDB" id="A0A2X3W9M3"/>
<evidence type="ECO:0000256" key="3">
    <source>
        <dbReference type="ARBA" id="ARBA00022989"/>
    </source>
</evidence>
<feature type="transmembrane region" description="Helical" evidence="5">
    <location>
        <begin position="115"/>
        <end position="137"/>
    </location>
</feature>
<comment type="subcellular location">
    <subcellularLocation>
        <location evidence="1">Membrane</location>
        <topology evidence="1">Multi-pass membrane protein</topology>
    </subcellularLocation>
</comment>
<feature type="transmembrane region" description="Helical" evidence="5">
    <location>
        <begin position="21"/>
        <end position="43"/>
    </location>
</feature>
<evidence type="ECO:0000256" key="4">
    <source>
        <dbReference type="ARBA" id="ARBA00023136"/>
    </source>
</evidence>
<dbReference type="InterPro" id="IPR003825">
    <property type="entry name" value="Colicin-V_CvpA"/>
</dbReference>
<proteinExistence type="predicted"/>
<reference evidence="6 7" key="1">
    <citation type="submission" date="2018-06" db="EMBL/GenBank/DDBJ databases">
        <authorList>
            <consortium name="Pathogen Informatics"/>
            <person name="Doyle S."/>
        </authorList>
    </citation>
    <scope>NUCLEOTIDE SEQUENCE [LARGE SCALE GENOMIC DNA]</scope>
    <source>
        <strain evidence="6 7">NCTC12278</strain>
    </source>
</reference>
<feature type="transmembrane region" description="Helical" evidence="5">
    <location>
        <begin position="157"/>
        <end position="180"/>
    </location>
</feature>
<keyword evidence="4 5" id="KW-0472">Membrane</keyword>
<sequence>MVSVFVFLILAWQFYIGYSRGIILQGYYFVANIISLVFAVQFYRSLADLLTLWVPYSNPLEGSSVYFFKSVDLFDLSQVFYAGIAFFSIYVVAYLIFRFLGIFVHFTKIDRFDKLYFRLISGGLSLLVTICFLGLFFNVLATIPVDLIQDFLNGSWLIRLLIHFPVVSQLVQAFWVSAILK</sequence>
<organism evidence="6 7">
    <name type="scientific">Streptococcus ferus</name>
    <dbReference type="NCBI Taxonomy" id="1345"/>
    <lineage>
        <taxon>Bacteria</taxon>
        <taxon>Bacillati</taxon>
        <taxon>Bacillota</taxon>
        <taxon>Bacilli</taxon>
        <taxon>Lactobacillales</taxon>
        <taxon>Streptococcaceae</taxon>
        <taxon>Streptococcus</taxon>
    </lineage>
</organism>
<evidence type="ECO:0000256" key="2">
    <source>
        <dbReference type="ARBA" id="ARBA00022692"/>
    </source>
</evidence>
<accession>A0A2X3W9M3</accession>
<evidence type="ECO:0000256" key="5">
    <source>
        <dbReference type="SAM" id="Phobius"/>
    </source>
</evidence>
<dbReference type="EMBL" id="LS483343">
    <property type="protein sequence ID" value="SQF41046.1"/>
    <property type="molecule type" value="Genomic_DNA"/>
</dbReference>
<dbReference type="RefSeq" id="WP_018030683.1">
    <property type="nucleotide sequence ID" value="NZ_CAMCCF010000013.1"/>
</dbReference>
<dbReference type="Proteomes" id="UP000249495">
    <property type="component" value="Chromosome 1"/>
</dbReference>
<evidence type="ECO:0000313" key="7">
    <source>
        <dbReference type="Proteomes" id="UP000249495"/>
    </source>
</evidence>
<feature type="transmembrane region" description="Helical" evidence="5">
    <location>
        <begin position="79"/>
        <end position="103"/>
    </location>
</feature>